<dbReference type="AlphaFoldDB" id="A0A2N5SC06"/>
<feature type="compositionally biased region" description="Polar residues" evidence="1">
    <location>
        <begin position="108"/>
        <end position="122"/>
    </location>
</feature>
<name>A0A2N5SC06_9BASI</name>
<dbReference type="Proteomes" id="UP000235388">
    <property type="component" value="Unassembled WGS sequence"/>
</dbReference>
<feature type="region of interest" description="Disordered" evidence="1">
    <location>
        <begin position="48"/>
        <end position="185"/>
    </location>
</feature>
<protein>
    <submittedName>
        <fullName evidence="2">Uncharacterized protein</fullName>
    </submittedName>
</protein>
<feature type="compositionally biased region" description="Polar residues" evidence="1">
    <location>
        <begin position="55"/>
        <end position="91"/>
    </location>
</feature>
<organism evidence="2 3">
    <name type="scientific">Puccinia coronata f. sp. avenae</name>
    <dbReference type="NCBI Taxonomy" id="200324"/>
    <lineage>
        <taxon>Eukaryota</taxon>
        <taxon>Fungi</taxon>
        <taxon>Dikarya</taxon>
        <taxon>Basidiomycota</taxon>
        <taxon>Pucciniomycotina</taxon>
        <taxon>Pucciniomycetes</taxon>
        <taxon>Pucciniales</taxon>
        <taxon>Pucciniaceae</taxon>
        <taxon>Puccinia</taxon>
    </lineage>
</organism>
<comment type="caution">
    <text evidence="2">The sequence shown here is derived from an EMBL/GenBank/DDBJ whole genome shotgun (WGS) entry which is preliminary data.</text>
</comment>
<evidence type="ECO:0000313" key="2">
    <source>
        <dbReference type="EMBL" id="PLW10787.1"/>
    </source>
</evidence>
<feature type="compositionally biased region" description="Polar residues" evidence="1">
    <location>
        <begin position="155"/>
        <end position="170"/>
    </location>
</feature>
<accession>A0A2N5SC06</accession>
<proteinExistence type="predicted"/>
<reference evidence="2 3" key="1">
    <citation type="submission" date="2017-11" db="EMBL/GenBank/DDBJ databases">
        <title>De novo assembly and phasing of dikaryotic genomes from two isolates of Puccinia coronata f. sp. avenae, the causal agent of oat crown rust.</title>
        <authorList>
            <person name="Miller M.E."/>
            <person name="Zhang Y."/>
            <person name="Omidvar V."/>
            <person name="Sperschneider J."/>
            <person name="Schwessinger B."/>
            <person name="Raley C."/>
            <person name="Palmer J.M."/>
            <person name="Garnica D."/>
            <person name="Upadhyaya N."/>
            <person name="Rathjen J."/>
            <person name="Taylor J.M."/>
            <person name="Park R.F."/>
            <person name="Dodds P.N."/>
            <person name="Hirsch C.D."/>
            <person name="Kianian S.F."/>
            <person name="Figueroa M."/>
        </authorList>
    </citation>
    <scope>NUCLEOTIDE SEQUENCE [LARGE SCALE GENOMIC DNA]</scope>
    <source>
        <strain evidence="2">12NC29</strain>
    </source>
</reference>
<evidence type="ECO:0000256" key="1">
    <source>
        <dbReference type="SAM" id="MobiDB-lite"/>
    </source>
</evidence>
<keyword evidence="3" id="KW-1185">Reference proteome</keyword>
<sequence length="200" mass="21568">MPNSLSFQTKPAVSKWNVLPPNTIPDAPPQALKDNITSLMANETARNQPPFFANLNPTKSSQPSIPKTTEANAKFDSQISQPEANAKSDSQIADPLPSTKAEIINKHQPPSHNVQSRSSDPSTILHMELTSTLDTEIRPLPKAAADSLKAEIQPQPLSKSSLDATIQPGLSTIPPKKDAEIQPWSEIADCTTSVPADLEH</sequence>
<evidence type="ECO:0000313" key="3">
    <source>
        <dbReference type="Proteomes" id="UP000235388"/>
    </source>
</evidence>
<gene>
    <name evidence="2" type="ORF">PCANC_27301</name>
</gene>
<dbReference type="EMBL" id="PGCJ01001046">
    <property type="protein sequence ID" value="PLW10787.1"/>
    <property type="molecule type" value="Genomic_DNA"/>
</dbReference>